<dbReference type="EMBL" id="KL198196">
    <property type="protein sequence ID" value="KDQ05734.1"/>
    <property type="molecule type" value="Genomic_DNA"/>
</dbReference>
<dbReference type="PROSITE" id="PS50158">
    <property type="entry name" value="ZF_CCHC"/>
    <property type="match status" value="1"/>
</dbReference>
<accession>A0A067LRV6</accession>
<dbReference type="InterPro" id="IPR036875">
    <property type="entry name" value="Znf_CCHC_sf"/>
</dbReference>
<dbReference type="HOGENOM" id="CLU_1402212_0_0_1"/>
<dbReference type="InParanoid" id="A0A067LRV6"/>
<dbReference type="GO" id="GO:0003676">
    <property type="term" value="F:nucleic acid binding"/>
    <property type="evidence" value="ECO:0007669"/>
    <property type="project" value="InterPro"/>
</dbReference>
<dbReference type="STRING" id="930990.A0A067LRV6"/>
<dbReference type="SUPFAM" id="SSF57756">
    <property type="entry name" value="Retrovirus zinc finger-like domains"/>
    <property type="match status" value="1"/>
</dbReference>
<keyword evidence="2" id="KW-0479">Metal-binding</keyword>
<evidence type="ECO:0000313" key="5">
    <source>
        <dbReference type="Proteomes" id="UP000027195"/>
    </source>
</evidence>
<organism evidence="4 5">
    <name type="scientific">Botryobasidium botryosum (strain FD-172 SS1)</name>
    <dbReference type="NCBI Taxonomy" id="930990"/>
    <lineage>
        <taxon>Eukaryota</taxon>
        <taxon>Fungi</taxon>
        <taxon>Dikarya</taxon>
        <taxon>Basidiomycota</taxon>
        <taxon>Agaricomycotina</taxon>
        <taxon>Agaricomycetes</taxon>
        <taxon>Cantharellales</taxon>
        <taxon>Botryobasidiaceae</taxon>
        <taxon>Botryobasidium</taxon>
    </lineage>
</organism>
<dbReference type="Gene3D" id="4.10.60.10">
    <property type="entry name" value="Zinc finger, CCHC-type"/>
    <property type="match status" value="1"/>
</dbReference>
<dbReference type="GO" id="GO:0008270">
    <property type="term" value="F:zinc ion binding"/>
    <property type="evidence" value="ECO:0007669"/>
    <property type="project" value="UniProtKB-KW"/>
</dbReference>
<feature type="domain" description="CCHC-type" evidence="3">
    <location>
        <begin position="124"/>
        <end position="139"/>
    </location>
</feature>
<name>A0A067LRV6_BOTB1</name>
<sequence>MFKALFLVIFGNPDHCLKAATKVCALHQCGSAAIYTTEFSALAGITEWDEKALINAFHDGLKDQIKMEIAQGKQNMSLRTPTMSYPTHHVQCDPNAMDVDAVHTGPLPRFTDNLCDQLRREGACFRCRQHGHMARECPNCQGPPGASRVNSVALTLAPNTRDKFVRNPYYVHSTPTVPASASIMEVSGPAEAGF</sequence>
<keyword evidence="2" id="KW-0862">Zinc</keyword>
<evidence type="ECO:0000313" key="4">
    <source>
        <dbReference type="EMBL" id="KDQ05734.1"/>
    </source>
</evidence>
<keyword evidence="2" id="KW-0863">Zinc-finger</keyword>
<dbReference type="SMART" id="SM00343">
    <property type="entry name" value="ZnF_C2HC"/>
    <property type="match status" value="1"/>
</dbReference>
<dbReference type="Pfam" id="PF00098">
    <property type="entry name" value="zf-CCHC"/>
    <property type="match status" value="1"/>
</dbReference>
<protein>
    <recommendedName>
        <fullName evidence="3">CCHC-type domain-containing protein</fullName>
    </recommendedName>
</protein>
<proteinExistence type="predicted"/>
<keyword evidence="1" id="KW-0507">mRNA processing</keyword>
<evidence type="ECO:0000259" key="3">
    <source>
        <dbReference type="PROSITE" id="PS50158"/>
    </source>
</evidence>
<dbReference type="InterPro" id="IPR001878">
    <property type="entry name" value="Znf_CCHC"/>
</dbReference>
<dbReference type="GO" id="GO:0006397">
    <property type="term" value="P:mRNA processing"/>
    <property type="evidence" value="ECO:0007669"/>
    <property type="project" value="UniProtKB-KW"/>
</dbReference>
<gene>
    <name evidence="4" type="ORF">BOTBODRAFT_182272</name>
</gene>
<reference evidence="5" key="1">
    <citation type="journal article" date="2014" name="Proc. Natl. Acad. Sci. U.S.A.">
        <title>Extensive sampling of basidiomycete genomes demonstrates inadequacy of the white-rot/brown-rot paradigm for wood decay fungi.</title>
        <authorList>
            <person name="Riley R."/>
            <person name="Salamov A.A."/>
            <person name="Brown D.W."/>
            <person name="Nagy L.G."/>
            <person name="Floudas D."/>
            <person name="Held B.W."/>
            <person name="Levasseur A."/>
            <person name="Lombard V."/>
            <person name="Morin E."/>
            <person name="Otillar R."/>
            <person name="Lindquist E.A."/>
            <person name="Sun H."/>
            <person name="LaButti K.M."/>
            <person name="Schmutz J."/>
            <person name="Jabbour D."/>
            <person name="Luo H."/>
            <person name="Baker S.E."/>
            <person name="Pisabarro A.G."/>
            <person name="Walton J.D."/>
            <person name="Blanchette R.A."/>
            <person name="Henrissat B."/>
            <person name="Martin F."/>
            <person name="Cullen D."/>
            <person name="Hibbett D.S."/>
            <person name="Grigoriev I.V."/>
        </authorList>
    </citation>
    <scope>NUCLEOTIDE SEQUENCE [LARGE SCALE GENOMIC DNA]</scope>
    <source>
        <strain evidence="5">FD-172 SS1</strain>
    </source>
</reference>
<evidence type="ECO:0000256" key="2">
    <source>
        <dbReference type="PROSITE-ProRule" id="PRU00047"/>
    </source>
</evidence>
<evidence type="ECO:0000256" key="1">
    <source>
        <dbReference type="ARBA" id="ARBA00022664"/>
    </source>
</evidence>
<dbReference type="Proteomes" id="UP000027195">
    <property type="component" value="Unassembled WGS sequence"/>
</dbReference>
<dbReference type="OrthoDB" id="3070309at2759"/>
<keyword evidence="5" id="KW-1185">Reference proteome</keyword>
<dbReference type="AlphaFoldDB" id="A0A067LRV6"/>